<evidence type="ECO:0000313" key="1">
    <source>
        <dbReference type="Proteomes" id="UP000095281"/>
    </source>
</evidence>
<evidence type="ECO:0000313" key="2">
    <source>
        <dbReference type="WBParaSite" id="MhA1_Contig1229.frz3.gene7"/>
    </source>
</evidence>
<sequence>MIELLFDDKPLQFNIQKANLHIYNEQQKCFLKFALDHLIANEFRIYFSNVNNDEKYTDILFEILTNGGNKVSKVYIQGSKLSELCNLIIQHIKTSKNCSKMVANFIVICDVELYINLSEKAENIKKG</sequence>
<dbReference type="Proteomes" id="UP000095281">
    <property type="component" value="Unplaced"/>
</dbReference>
<reference evidence="2" key="1">
    <citation type="submission" date="2016-11" db="UniProtKB">
        <authorList>
            <consortium name="WormBaseParasite"/>
        </authorList>
    </citation>
    <scope>IDENTIFICATION</scope>
</reference>
<organism evidence="1 2">
    <name type="scientific">Meloidogyne hapla</name>
    <name type="common">Root-knot nematode worm</name>
    <dbReference type="NCBI Taxonomy" id="6305"/>
    <lineage>
        <taxon>Eukaryota</taxon>
        <taxon>Metazoa</taxon>
        <taxon>Ecdysozoa</taxon>
        <taxon>Nematoda</taxon>
        <taxon>Chromadorea</taxon>
        <taxon>Rhabditida</taxon>
        <taxon>Tylenchina</taxon>
        <taxon>Tylenchomorpha</taxon>
        <taxon>Tylenchoidea</taxon>
        <taxon>Meloidogynidae</taxon>
        <taxon>Meloidogyninae</taxon>
        <taxon>Meloidogyne</taxon>
    </lineage>
</organism>
<dbReference type="AlphaFoldDB" id="A0A1I8B2J4"/>
<proteinExistence type="predicted"/>
<name>A0A1I8B2J4_MELHA</name>
<keyword evidence="1" id="KW-1185">Reference proteome</keyword>
<accession>A0A1I8B2J4</accession>
<protein>
    <submittedName>
        <fullName evidence="2">His-Xaa-Ser system protein HxsD</fullName>
    </submittedName>
</protein>
<dbReference type="WBParaSite" id="MhA1_Contig1229.frz3.gene7">
    <property type="protein sequence ID" value="MhA1_Contig1229.frz3.gene7"/>
    <property type="gene ID" value="MhA1_Contig1229.frz3.gene7"/>
</dbReference>